<dbReference type="AlphaFoldDB" id="A0A242MQX7"/>
<name>A0A242MQX7_CABSO</name>
<protein>
    <submittedName>
        <fullName evidence="1">Uncharacterized protein</fullName>
    </submittedName>
</protein>
<sequence>MKSALRPGRSIFAWVAAMQQSLVFAAYRLRLVRLLPDPEFPL</sequence>
<proteinExistence type="predicted"/>
<comment type="caution">
    <text evidence="1">The sequence shown here is derived from an EMBL/GenBank/DDBJ whole genome shotgun (WGS) entry which is preliminary data.</text>
</comment>
<dbReference type="EMBL" id="NBTY01000098">
    <property type="protein sequence ID" value="OTP73732.1"/>
    <property type="molecule type" value="Genomic_DNA"/>
</dbReference>
<evidence type="ECO:0000313" key="2">
    <source>
        <dbReference type="Proteomes" id="UP000194546"/>
    </source>
</evidence>
<organism evidence="1 2">
    <name type="scientific">Caballeronia sordidicola</name>
    <name type="common">Burkholderia sordidicola</name>
    <dbReference type="NCBI Taxonomy" id="196367"/>
    <lineage>
        <taxon>Bacteria</taxon>
        <taxon>Pseudomonadati</taxon>
        <taxon>Pseudomonadota</taxon>
        <taxon>Betaproteobacteria</taxon>
        <taxon>Burkholderiales</taxon>
        <taxon>Burkholderiaceae</taxon>
        <taxon>Caballeronia</taxon>
    </lineage>
</organism>
<evidence type="ECO:0000313" key="1">
    <source>
        <dbReference type="EMBL" id="OTP73732.1"/>
    </source>
</evidence>
<accession>A0A242MQX7</accession>
<dbReference type="Proteomes" id="UP000194546">
    <property type="component" value="Unassembled WGS sequence"/>
</dbReference>
<reference evidence="1 2" key="1">
    <citation type="submission" date="2017-03" db="EMBL/GenBank/DDBJ databases">
        <title>Genome analysis of strain PAMC 26510.</title>
        <authorList>
            <person name="Oh H.-M."/>
            <person name="Yang J.-A."/>
        </authorList>
    </citation>
    <scope>NUCLEOTIDE SEQUENCE [LARGE SCALE GENOMIC DNA]</scope>
    <source>
        <strain evidence="1 2">PAMC 26510</strain>
    </source>
</reference>
<gene>
    <name evidence="1" type="ORF">PAMC26510_18140</name>
</gene>